<evidence type="ECO:0000313" key="1">
    <source>
        <dbReference type="EMBL" id="BCR99961.1"/>
    </source>
</evidence>
<dbReference type="AlphaFoldDB" id="A0A7R7WBL3"/>
<dbReference type="EMBL" id="AP024429">
    <property type="protein sequence ID" value="BCR99961.1"/>
    <property type="molecule type" value="Genomic_DNA"/>
</dbReference>
<reference evidence="1" key="1">
    <citation type="submission" date="2021-01" db="EMBL/GenBank/DDBJ databases">
        <authorList>
            <consortium name="Aspergillus luchuensis mut. kawachii IFO 4304 genome sequencing consortium"/>
            <person name="Kazuki M."/>
            <person name="Futagami T."/>
        </authorList>
    </citation>
    <scope>NUCLEOTIDE SEQUENCE</scope>
    <source>
        <strain evidence="1">IFO 4308</strain>
    </source>
</reference>
<dbReference type="GeneID" id="64961283"/>
<dbReference type="KEGG" id="aluc:AKAW2_50303A"/>
<accession>A0A7R7WBL3</accession>
<gene>
    <name evidence="1" type="ORF">AKAW2_50303A</name>
</gene>
<protein>
    <submittedName>
        <fullName evidence="1">Uncharacterized protein</fullName>
    </submittedName>
</protein>
<name>A0A7R7WBL3_ASPKA</name>
<reference evidence="1" key="2">
    <citation type="submission" date="2021-02" db="EMBL/GenBank/DDBJ databases">
        <title>Aspergillus luchuensis mut. kawachii IFO 4304 genome sequence.</title>
        <authorList>
            <person name="Mori K."/>
            <person name="Kadooka C."/>
            <person name="Goto M."/>
            <person name="Futagami T."/>
        </authorList>
    </citation>
    <scope>NUCLEOTIDE SEQUENCE</scope>
    <source>
        <strain evidence="1">IFO 4308</strain>
    </source>
</reference>
<proteinExistence type="predicted"/>
<dbReference type="RefSeq" id="XP_041543724.1">
    <property type="nucleotide sequence ID" value="XM_041690107.1"/>
</dbReference>
<evidence type="ECO:0000313" key="2">
    <source>
        <dbReference type="Proteomes" id="UP000661280"/>
    </source>
</evidence>
<dbReference type="Proteomes" id="UP000661280">
    <property type="component" value="Chromosome 5"/>
</dbReference>
<sequence>MAHPTCSQPLFFRPPGHIAPLSSGEGICNHPAMEPRSETHYDSDVELDVYARFIIPDSGFLSSIGLLNRSMIHLDLELVTMDATIRPAIEDAILSPSTRFVSHRSPPTLR</sequence>
<organism evidence="1 2">
    <name type="scientific">Aspergillus kawachii</name>
    <name type="common">White koji mold</name>
    <name type="synonym">Aspergillus awamori var. kawachi</name>
    <dbReference type="NCBI Taxonomy" id="1069201"/>
    <lineage>
        <taxon>Eukaryota</taxon>
        <taxon>Fungi</taxon>
        <taxon>Dikarya</taxon>
        <taxon>Ascomycota</taxon>
        <taxon>Pezizomycotina</taxon>
        <taxon>Eurotiomycetes</taxon>
        <taxon>Eurotiomycetidae</taxon>
        <taxon>Eurotiales</taxon>
        <taxon>Aspergillaceae</taxon>
        <taxon>Aspergillus</taxon>
        <taxon>Aspergillus subgen. Circumdati</taxon>
    </lineage>
</organism>
<keyword evidence="2" id="KW-1185">Reference proteome</keyword>